<dbReference type="AlphaFoldDB" id="A0A177FKN7"/>
<evidence type="ECO:0000256" key="2">
    <source>
        <dbReference type="SAM" id="Phobius"/>
    </source>
</evidence>
<keyword evidence="2" id="KW-0472">Membrane</keyword>
<proteinExistence type="predicted"/>
<comment type="caution">
    <text evidence="3">The sequence shown here is derived from an EMBL/GenBank/DDBJ whole genome shotgun (WGS) entry which is preliminary data.</text>
</comment>
<dbReference type="PANTHER" id="PTHR35896:SF3">
    <property type="entry name" value="MAJOR FACILITATOR SUPERFAMILY TRANSPORTER"/>
    <property type="match status" value="1"/>
</dbReference>
<feature type="transmembrane region" description="Helical" evidence="2">
    <location>
        <begin position="71"/>
        <end position="91"/>
    </location>
</feature>
<dbReference type="GeneID" id="34595917"/>
<dbReference type="RefSeq" id="XP_022516727.1">
    <property type="nucleotide sequence ID" value="XM_022650724.1"/>
</dbReference>
<dbReference type="OrthoDB" id="3501153at2759"/>
<dbReference type="EMBL" id="LVKK01000003">
    <property type="protein sequence ID" value="OAG44775.1"/>
    <property type="molecule type" value="Genomic_DNA"/>
</dbReference>
<evidence type="ECO:0000313" key="3">
    <source>
        <dbReference type="EMBL" id="OAG44775.1"/>
    </source>
</evidence>
<gene>
    <name evidence="3" type="ORF">AYO21_00735</name>
</gene>
<keyword evidence="2" id="KW-0812">Transmembrane</keyword>
<protein>
    <submittedName>
        <fullName evidence="3">Uncharacterized protein</fullName>
    </submittedName>
</protein>
<evidence type="ECO:0000256" key="1">
    <source>
        <dbReference type="SAM" id="MobiDB-lite"/>
    </source>
</evidence>
<dbReference type="Proteomes" id="UP000077002">
    <property type="component" value="Unassembled WGS sequence"/>
</dbReference>
<organism evidence="3 4">
    <name type="scientific">Fonsecaea monophora</name>
    <dbReference type="NCBI Taxonomy" id="254056"/>
    <lineage>
        <taxon>Eukaryota</taxon>
        <taxon>Fungi</taxon>
        <taxon>Dikarya</taxon>
        <taxon>Ascomycota</taxon>
        <taxon>Pezizomycotina</taxon>
        <taxon>Eurotiomycetes</taxon>
        <taxon>Chaetothyriomycetidae</taxon>
        <taxon>Chaetothyriales</taxon>
        <taxon>Herpotrichiellaceae</taxon>
        <taxon>Fonsecaea</taxon>
    </lineage>
</organism>
<feature type="region of interest" description="Disordered" evidence="1">
    <location>
        <begin position="1"/>
        <end position="29"/>
    </location>
</feature>
<name>A0A177FKN7_9EURO</name>
<dbReference type="InterPro" id="IPR053008">
    <property type="entry name" value="Phomopsin_biosynth_assoc"/>
</dbReference>
<sequence>MSQGSEDEAKVGLVPGLSQSSEASLSSDTVCDLGEDDRDLEKEDVALLNAKDLRSTHARTTARRCSLPKSILLWTFFIALAALSFLVYWQLPLRMNQTPTFHPVFGDCGKTPDQARTKGCVYDPLAVTWVRPECYYPELIEEFIDMEPVAFYHDKSLTKESLVPLEEIIQAQHEQVWAPHKFHSVHCAHVVKKVHHALMNHFPIDSFSLNYAHTEHCQLVLLEELPQCAAPGTCRLNNVIQKYSSCGYVY</sequence>
<accession>A0A177FKN7</accession>
<feature type="compositionally biased region" description="Low complexity" evidence="1">
    <location>
        <begin position="18"/>
        <end position="27"/>
    </location>
</feature>
<reference evidence="3 4" key="1">
    <citation type="submission" date="2016-03" db="EMBL/GenBank/DDBJ databases">
        <title>Draft genome sequence of the Fonsecaea monophora CBS 269.37.</title>
        <authorList>
            <person name="Bombassaro A."/>
            <person name="Vinicius W.A."/>
            <person name="De Hoog S."/>
            <person name="Sun J."/>
            <person name="Souza E.M."/>
            <person name="Raittz R.T."/>
            <person name="Costa F."/>
            <person name="Leao A.C."/>
            <person name="Tadra-Sfeir M.Z."/>
            <person name="Baura V."/>
            <person name="Balsanelli E."/>
            <person name="Pedrosa F.O."/>
            <person name="Moreno L.F."/>
            <person name="Steffens M.B."/>
            <person name="Xi L."/>
            <person name="Bocca A.L."/>
            <person name="Felipe M.S."/>
            <person name="Teixeira M."/>
            <person name="Telles Filho F.Q."/>
            <person name="Azevedo C.M."/>
            <person name="Gomes R."/>
            <person name="Vicente V.A."/>
        </authorList>
    </citation>
    <scope>NUCLEOTIDE SEQUENCE [LARGE SCALE GENOMIC DNA]</scope>
    <source>
        <strain evidence="3 4">CBS 269.37</strain>
    </source>
</reference>
<keyword evidence="2" id="KW-1133">Transmembrane helix</keyword>
<evidence type="ECO:0000313" key="4">
    <source>
        <dbReference type="Proteomes" id="UP000077002"/>
    </source>
</evidence>
<dbReference type="PANTHER" id="PTHR35896">
    <property type="entry name" value="IG-LIKE DOMAIN-CONTAINING PROTEIN"/>
    <property type="match status" value="1"/>
</dbReference>
<keyword evidence="4" id="KW-1185">Reference proteome</keyword>